<sequence length="105" mass="11887">MPQFDVYKNPSKTTQKVFPYILDIQHKHISEIGTRIVLPLGRLTYFKNENLGKLTPIINYEGEELILLTPQIASIPANKLKHPVGTLEHFRADIFAALDFAITGL</sequence>
<gene>
    <name evidence="8" type="ORF">QWI16_14965</name>
</gene>
<comment type="similarity">
    <text evidence="1">Belongs to the CcdB toxin family.</text>
</comment>
<accession>A0ABT8THA6</accession>
<evidence type="ECO:0000256" key="7">
    <source>
        <dbReference type="ARBA" id="ARBA00033135"/>
    </source>
</evidence>
<evidence type="ECO:0000256" key="3">
    <source>
        <dbReference type="ARBA" id="ARBA00022491"/>
    </source>
</evidence>
<evidence type="ECO:0000256" key="5">
    <source>
        <dbReference type="ARBA" id="ARBA00023163"/>
    </source>
</evidence>
<dbReference type="SUPFAM" id="SSF50118">
    <property type="entry name" value="Cell growth inhibitor/plasmid maintenance toxic component"/>
    <property type="match status" value="1"/>
</dbReference>
<dbReference type="InterPro" id="IPR011067">
    <property type="entry name" value="Plasmid_toxin/cell-grow_inhib"/>
</dbReference>
<dbReference type="RefSeq" id="WP_302714267.1">
    <property type="nucleotide sequence ID" value="NZ_JAULRT010000062.1"/>
</dbReference>
<keyword evidence="3" id="KW-0678">Repressor</keyword>
<evidence type="ECO:0000256" key="4">
    <source>
        <dbReference type="ARBA" id="ARBA00023015"/>
    </source>
</evidence>
<protein>
    <recommendedName>
        <fullName evidence="2">Toxin CcdB</fullName>
    </recommendedName>
    <alternativeName>
        <fullName evidence="7">Cytotoxic protein CcdB</fullName>
    </alternativeName>
    <alternativeName>
        <fullName evidence="6">Protein LetD</fullName>
    </alternativeName>
</protein>
<evidence type="ECO:0000313" key="8">
    <source>
        <dbReference type="EMBL" id="MDO3383480.1"/>
    </source>
</evidence>
<keyword evidence="9" id="KW-1185">Reference proteome</keyword>
<evidence type="ECO:0000256" key="1">
    <source>
        <dbReference type="ARBA" id="ARBA00005230"/>
    </source>
</evidence>
<evidence type="ECO:0000256" key="6">
    <source>
        <dbReference type="ARBA" id="ARBA00029628"/>
    </source>
</evidence>
<dbReference type="Pfam" id="PF01845">
    <property type="entry name" value="CcdB"/>
    <property type="match status" value="1"/>
</dbReference>
<dbReference type="InterPro" id="IPR002712">
    <property type="entry name" value="CcdB"/>
</dbReference>
<dbReference type="Proteomes" id="UP001168380">
    <property type="component" value="Unassembled WGS sequence"/>
</dbReference>
<comment type="caution">
    <text evidence="8">The sequence shown here is derived from an EMBL/GenBank/DDBJ whole genome shotgun (WGS) entry which is preliminary data.</text>
</comment>
<evidence type="ECO:0000313" key="9">
    <source>
        <dbReference type="Proteomes" id="UP001168380"/>
    </source>
</evidence>
<keyword evidence="4" id="KW-0805">Transcription regulation</keyword>
<evidence type="ECO:0000256" key="2">
    <source>
        <dbReference type="ARBA" id="ARBA00015075"/>
    </source>
</evidence>
<dbReference type="Gene3D" id="2.30.30.110">
    <property type="match status" value="1"/>
</dbReference>
<organism evidence="8 9">
    <name type="scientific">Gilvimarinus algae</name>
    <dbReference type="NCBI Taxonomy" id="3058037"/>
    <lineage>
        <taxon>Bacteria</taxon>
        <taxon>Pseudomonadati</taxon>
        <taxon>Pseudomonadota</taxon>
        <taxon>Gammaproteobacteria</taxon>
        <taxon>Cellvibrionales</taxon>
        <taxon>Cellvibrionaceae</taxon>
        <taxon>Gilvimarinus</taxon>
    </lineage>
</organism>
<dbReference type="EMBL" id="JAULRT010000062">
    <property type="protein sequence ID" value="MDO3383480.1"/>
    <property type="molecule type" value="Genomic_DNA"/>
</dbReference>
<keyword evidence="5" id="KW-0804">Transcription</keyword>
<proteinExistence type="inferred from homology"/>
<name>A0ABT8THA6_9GAMM</name>
<reference evidence="8" key="1">
    <citation type="submission" date="2023-07" db="EMBL/GenBank/DDBJ databases">
        <title>Gilvimarinus algae sp. nov., isolated from the surface of Kelp.</title>
        <authorList>
            <person name="Sun Y.Y."/>
            <person name="Gong Y."/>
            <person name="Du Z.J."/>
        </authorList>
    </citation>
    <scope>NUCLEOTIDE SEQUENCE</scope>
    <source>
        <strain evidence="8">SDUM040014</strain>
    </source>
</reference>